<evidence type="ECO:0000313" key="4">
    <source>
        <dbReference type="EMBL" id="MEJ2870441.1"/>
    </source>
</evidence>
<organism evidence="4 5">
    <name type="scientific">Actinomycetospora aurantiaca</name>
    <dbReference type="NCBI Taxonomy" id="3129233"/>
    <lineage>
        <taxon>Bacteria</taxon>
        <taxon>Bacillati</taxon>
        <taxon>Actinomycetota</taxon>
        <taxon>Actinomycetes</taxon>
        <taxon>Pseudonocardiales</taxon>
        <taxon>Pseudonocardiaceae</taxon>
        <taxon>Actinomycetospora</taxon>
    </lineage>
</organism>
<dbReference type="InterPro" id="IPR045336">
    <property type="entry name" value="MmgE_PrpD_N"/>
</dbReference>
<dbReference type="SUPFAM" id="SSF103378">
    <property type="entry name" value="2-methylcitrate dehydratase PrpD"/>
    <property type="match status" value="1"/>
</dbReference>
<dbReference type="EMBL" id="JBBEGN010000013">
    <property type="protein sequence ID" value="MEJ2870441.1"/>
    <property type="molecule type" value="Genomic_DNA"/>
</dbReference>
<evidence type="ECO:0000313" key="5">
    <source>
        <dbReference type="Proteomes" id="UP001385809"/>
    </source>
</evidence>
<evidence type="ECO:0000256" key="1">
    <source>
        <dbReference type="ARBA" id="ARBA00006174"/>
    </source>
</evidence>
<evidence type="ECO:0000259" key="3">
    <source>
        <dbReference type="Pfam" id="PF19305"/>
    </source>
</evidence>
<dbReference type="Pfam" id="PF03972">
    <property type="entry name" value="MmgE_PrpD_N"/>
    <property type="match status" value="1"/>
</dbReference>
<gene>
    <name evidence="4" type="ORF">WCD74_21915</name>
</gene>
<comment type="caution">
    <text evidence="4">The sequence shown here is derived from an EMBL/GenBank/DDBJ whole genome shotgun (WGS) entry which is preliminary data.</text>
</comment>
<dbReference type="RefSeq" id="WP_337697011.1">
    <property type="nucleotide sequence ID" value="NZ_JBBEGN010000013.1"/>
</dbReference>
<dbReference type="Pfam" id="PF19305">
    <property type="entry name" value="MmgE_PrpD_C"/>
    <property type="match status" value="1"/>
</dbReference>
<proteinExistence type="inferred from homology"/>
<name>A0ABU8MU48_9PSEU</name>
<dbReference type="InterPro" id="IPR042188">
    <property type="entry name" value="MmgE/PrpD_sf_2"/>
</dbReference>
<accession>A0ABU8MU48</accession>
<feature type="domain" description="MmgE/PrpD N-terminal" evidence="2">
    <location>
        <begin position="11"/>
        <end position="247"/>
    </location>
</feature>
<dbReference type="InterPro" id="IPR005656">
    <property type="entry name" value="MmgE_PrpD"/>
</dbReference>
<dbReference type="Gene3D" id="1.10.4100.10">
    <property type="entry name" value="2-methylcitrate dehydratase PrpD"/>
    <property type="match status" value="1"/>
</dbReference>
<dbReference type="Proteomes" id="UP001385809">
    <property type="component" value="Unassembled WGS sequence"/>
</dbReference>
<dbReference type="Gene3D" id="3.30.1330.120">
    <property type="entry name" value="2-methylcitrate dehydratase PrpD"/>
    <property type="match status" value="1"/>
</dbReference>
<dbReference type="InterPro" id="IPR036148">
    <property type="entry name" value="MmgE/PrpD_sf"/>
</dbReference>
<dbReference type="PANTHER" id="PTHR16943">
    <property type="entry name" value="2-METHYLCITRATE DEHYDRATASE-RELATED"/>
    <property type="match status" value="1"/>
</dbReference>
<keyword evidence="5" id="KW-1185">Reference proteome</keyword>
<comment type="similarity">
    <text evidence="1">Belongs to the PrpD family.</text>
</comment>
<protein>
    <submittedName>
        <fullName evidence="4">MmgE/PrpD family protein</fullName>
    </submittedName>
</protein>
<feature type="domain" description="MmgE/PrpD C-terminal" evidence="3">
    <location>
        <begin position="274"/>
        <end position="442"/>
    </location>
</feature>
<sequence>MTNDVPPVEAALAALVAGLEFDAVPADALAGARRLMQDQLALQVGCETLPWCRAVVDYARGSHAPGRSRVVVTGDEMSAADAAFVNATLGHSFEYDDAHRASSSHPGSTVVSAALAVGEEDGASMRDVLLGIVAGYEAYTRIGVLAAPDLLERGFHPHALLAPFGAAAVVARMRGYDAERTTHALSIAMSHSAGTTEYTSSGGSVKRVHAGIGTRNGIRAAEMAAAGITGPLGYLTGSKGFFDVFKGRPIADDAVARFDANRPFEITRVWIKPYCCCGCCHGFVDGARTFADRAGGIESVSMGIQTGGDVVVGNRNVNAYAPSALEHLQYSLPFQFALAATGHGNGFTTHHDYFEGRLKLTDDSDVAQLARRVTITPRPELDAGYPGKWVADIAVHFSDGTTETLFVEDSLGTAENPIPQSELDAKARDLMVGRLGPEQTDTALAAIGSTDLDRPGSALVDTLIVR</sequence>
<dbReference type="InterPro" id="IPR045337">
    <property type="entry name" value="MmgE_PrpD_C"/>
</dbReference>
<dbReference type="PANTHER" id="PTHR16943:SF8">
    <property type="entry name" value="2-METHYLCITRATE DEHYDRATASE"/>
    <property type="match status" value="1"/>
</dbReference>
<dbReference type="InterPro" id="IPR042183">
    <property type="entry name" value="MmgE/PrpD_sf_1"/>
</dbReference>
<reference evidence="4 5" key="1">
    <citation type="submission" date="2024-03" db="EMBL/GenBank/DDBJ databases">
        <title>Actinomycetospora sp. OC33-EN08, a novel actinomycete isolated from wild orchid (Aerides multiflora).</title>
        <authorList>
            <person name="Suriyachadkun C."/>
        </authorList>
    </citation>
    <scope>NUCLEOTIDE SEQUENCE [LARGE SCALE GENOMIC DNA]</scope>
    <source>
        <strain evidence="4 5">OC33-EN08</strain>
    </source>
</reference>
<evidence type="ECO:0000259" key="2">
    <source>
        <dbReference type="Pfam" id="PF03972"/>
    </source>
</evidence>